<dbReference type="AlphaFoldDB" id="A0A5K3ENM6"/>
<accession>A0A5K3ENM6</accession>
<evidence type="ECO:0000313" key="1">
    <source>
        <dbReference type="WBParaSite" id="MCU_001946-RA"/>
    </source>
</evidence>
<name>A0A5K3ENM6_MESCO</name>
<protein>
    <submittedName>
        <fullName evidence="1">Ovule protein</fullName>
    </submittedName>
</protein>
<organism evidence="1">
    <name type="scientific">Mesocestoides corti</name>
    <name type="common">Flatworm</name>
    <dbReference type="NCBI Taxonomy" id="53468"/>
    <lineage>
        <taxon>Eukaryota</taxon>
        <taxon>Metazoa</taxon>
        <taxon>Spiralia</taxon>
        <taxon>Lophotrochozoa</taxon>
        <taxon>Platyhelminthes</taxon>
        <taxon>Cestoda</taxon>
        <taxon>Eucestoda</taxon>
        <taxon>Cyclophyllidea</taxon>
        <taxon>Mesocestoididae</taxon>
        <taxon>Mesocestoides</taxon>
    </lineage>
</organism>
<dbReference type="WBParaSite" id="MCU_001946-RA">
    <property type="protein sequence ID" value="MCU_001946-RA"/>
    <property type="gene ID" value="MCU_001946"/>
</dbReference>
<reference evidence="1" key="1">
    <citation type="submission" date="2019-11" db="UniProtKB">
        <authorList>
            <consortium name="WormBaseParasite"/>
        </authorList>
    </citation>
    <scope>IDENTIFICATION</scope>
</reference>
<proteinExistence type="predicted"/>
<sequence length="67" mass="7218">QVAPPPTQGSPFCSLLPASQILNSPFIHTDIYLGLSSHLGLDVSACIYTQAQMTRTTPTWLSSEVND</sequence>